<name>A0A9P4UEM2_9PLEO</name>
<dbReference type="AlphaFoldDB" id="A0A9P4UEM2"/>
<gene>
    <name evidence="2" type="ORF">P171DRAFT_262495</name>
</gene>
<feature type="region of interest" description="Disordered" evidence="1">
    <location>
        <begin position="678"/>
        <end position="710"/>
    </location>
</feature>
<evidence type="ECO:0000313" key="3">
    <source>
        <dbReference type="Proteomes" id="UP000799764"/>
    </source>
</evidence>
<comment type="caution">
    <text evidence="2">The sequence shown here is derived from an EMBL/GenBank/DDBJ whole genome shotgun (WGS) entry which is preliminary data.</text>
</comment>
<protein>
    <submittedName>
        <fullName evidence="2">Uncharacterized protein</fullName>
    </submittedName>
</protein>
<dbReference type="OrthoDB" id="2922289at2759"/>
<reference evidence="2" key="1">
    <citation type="journal article" date="2020" name="Stud. Mycol.">
        <title>101 Dothideomycetes genomes: a test case for predicting lifestyles and emergence of pathogens.</title>
        <authorList>
            <person name="Haridas S."/>
            <person name="Albert R."/>
            <person name="Binder M."/>
            <person name="Bloem J."/>
            <person name="Labutti K."/>
            <person name="Salamov A."/>
            <person name="Andreopoulos B."/>
            <person name="Baker S."/>
            <person name="Barry K."/>
            <person name="Bills G."/>
            <person name="Bluhm B."/>
            <person name="Cannon C."/>
            <person name="Castanera R."/>
            <person name="Culley D."/>
            <person name="Daum C."/>
            <person name="Ezra D."/>
            <person name="Gonzalez J."/>
            <person name="Henrissat B."/>
            <person name="Kuo A."/>
            <person name="Liang C."/>
            <person name="Lipzen A."/>
            <person name="Lutzoni F."/>
            <person name="Magnuson J."/>
            <person name="Mondo S."/>
            <person name="Nolan M."/>
            <person name="Ohm R."/>
            <person name="Pangilinan J."/>
            <person name="Park H.-J."/>
            <person name="Ramirez L."/>
            <person name="Alfaro M."/>
            <person name="Sun H."/>
            <person name="Tritt A."/>
            <person name="Yoshinaga Y."/>
            <person name="Zwiers L.-H."/>
            <person name="Turgeon B."/>
            <person name="Goodwin S."/>
            <person name="Spatafora J."/>
            <person name="Crous P."/>
            <person name="Grigoriev I."/>
        </authorList>
    </citation>
    <scope>NUCLEOTIDE SEQUENCE</scope>
    <source>
        <strain evidence="2">CBS 690.94</strain>
    </source>
</reference>
<organism evidence="2 3">
    <name type="scientific">Karstenula rhodostoma CBS 690.94</name>
    <dbReference type="NCBI Taxonomy" id="1392251"/>
    <lineage>
        <taxon>Eukaryota</taxon>
        <taxon>Fungi</taxon>
        <taxon>Dikarya</taxon>
        <taxon>Ascomycota</taxon>
        <taxon>Pezizomycotina</taxon>
        <taxon>Dothideomycetes</taxon>
        <taxon>Pleosporomycetidae</taxon>
        <taxon>Pleosporales</taxon>
        <taxon>Massarineae</taxon>
        <taxon>Didymosphaeriaceae</taxon>
        <taxon>Karstenula</taxon>
    </lineage>
</organism>
<dbReference type="PANTHER" id="PTHR40788">
    <property type="entry name" value="CLR5 DOMAIN-CONTAINING PROTEIN-RELATED"/>
    <property type="match status" value="1"/>
</dbReference>
<dbReference type="EMBL" id="MU001498">
    <property type="protein sequence ID" value="KAF2446588.1"/>
    <property type="molecule type" value="Genomic_DNA"/>
</dbReference>
<keyword evidence="3" id="KW-1185">Reference proteome</keyword>
<proteinExistence type="predicted"/>
<sequence>MQTEQHIPLDLDRDLATGTITARGDLPYYPPPCDCVDCSSSYRTLDRQNHDRFIYSTKLSDAEATTILREYVSKIDQDREALLEQYVTRGDLIITRWKKRSLQKRTALILQADPDLPKEQYAFFSVGTAKKGWLDVRKPVYRKAYLLPYLTVEQLAKNPNTLFSLLHNRTQYLPEQWAAFDSKLLDVGWYCGAFDVDYNQSAVYMHGDKYGRLTAWSQGQMHRADTVGFPRARLILEAQSTLYRLLRRVVEILLEAPGDTPPSSAKWKDLIDSGFKKGNDHTTWSRFVYQPFSTPPLFQINDMIEQAKSRMNASSDHLWLLQTEPTYLRSYIKDINELSVTKVLARSLSYQPHLREIYGDYSMHQFWIFLHDELLHASQLHQRFRDSIHSGNALPRKYDEVLGAIEILLINRLHMQVKNLFIMVASRPSFSKYFHVRAVGDEILINNKKDAFPSLAAVYQSDPLYWCLMNLQGDPEAGSRYDNGMLFGFLEEHLAKAPREERARMDAMLYEKLSDIGALIDMLTTLRLSRPQNTNRTVSDVLAHDDRKAWRTYKFKDDLLFYDNPARAKLLEDFYKTPPPSGSKGKDWLQSFDAVHAKIQAFWGRYHRDIELVLKKSRLAPEDARANLVPLEMWNSPEHLQLIEQKRKEVLEQLSKPKPPAEFDSFLPLPTSSVGSSAIIPSEPRTKIKTKGEAAAPAAGHGNDAQPEPGTLFDVRIPVTRKALSTFRAIFPSTAEERSKSTDWDAFVGAMIDAGLSASSKGGSAFSFEYEGGRIVFHKPHPDLKIHPNMLQWMGRRLNKWFGWSRETFVVENK</sequence>
<evidence type="ECO:0000313" key="2">
    <source>
        <dbReference type="EMBL" id="KAF2446588.1"/>
    </source>
</evidence>
<accession>A0A9P4UEM2</accession>
<dbReference type="PANTHER" id="PTHR40788:SF2">
    <property type="entry name" value="CLR5 DOMAIN-CONTAINING PROTEIN"/>
    <property type="match status" value="1"/>
</dbReference>
<evidence type="ECO:0000256" key="1">
    <source>
        <dbReference type="SAM" id="MobiDB-lite"/>
    </source>
</evidence>
<dbReference type="Proteomes" id="UP000799764">
    <property type="component" value="Unassembled WGS sequence"/>
</dbReference>